<evidence type="ECO:0000256" key="2">
    <source>
        <dbReference type="ARBA" id="ARBA00006266"/>
    </source>
</evidence>
<evidence type="ECO:0000256" key="4">
    <source>
        <dbReference type="ARBA" id="ARBA00022884"/>
    </source>
</evidence>
<evidence type="ECO:0000313" key="8">
    <source>
        <dbReference type="EMBL" id="KAL3310624.1"/>
    </source>
</evidence>
<comment type="subcellular location">
    <subcellularLocation>
        <location evidence="1">Nucleus</location>
    </subcellularLocation>
</comment>
<evidence type="ECO:0000256" key="5">
    <source>
        <dbReference type="ARBA" id="ARBA00023242"/>
    </source>
</evidence>
<feature type="domain" description="RRM" evidence="7">
    <location>
        <begin position="31"/>
        <end position="109"/>
    </location>
</feature>
<organism evidence="8 9">
    <name type="scientific">Cichlidogyrus casuarinus</name>
    <dbReference type="NCBI Taxonomy" id="1844966"/>
    <lineage>
        <taxon>Eukaryota</taxon>
        <taxon>Metazoa</taxon>
        <taxon>Spiralia</taxon>
        <taxon>Lophotrochozoa</taxon>
        <taxon>Platyhelminthes</taxon>
        <taxon>Monogenea</taxon>
        <taxon>Monopisthocotylea</taxon>
        <taxon>Dactylogyridea</taxon>
        <taxon>Ancyrocephalidae</taxon>
        <taxon>Cichlidogyrus</taxon>
    </lineage>
</organism>
<protein>
    <recommendedName>
        <fullName evidence="7">RRM domain-containing protein</fullName>
    </recommendedName>
</protein>
<name>A0ABD2PTF9_9PLAT</name>
<dbReference type="GO" id="GO:0050686">
    <property type="term" value="P:negative regulation of mRNA processing"/>
    <property type="evidence" value="ECO:0007669"/>
    <property type="project" value="UniProtKB-ARBA"/>
</dbReference>
<dbReference type="FunFam" id="3.30.70.330:FF:000383">
    <property type="entry name" value="Sex lethal, isoform D"/>
    <property type="match status" value="1"/>
</dbReference>
<comment type="caution">
    <text evidence="8">The sequence shown here is derived from an EMBL/GenBank/DDBJ whole genome shotgun (WGS) entry which is preliminary data.</text>
</comment>
<sequence>MIEDEEERKHRCQQVASGDTGDELLSVSNQTNLIVNYLPPYMSQDEVKALFSTLGEVTSCKLVREKSTGESLGYAFVKFFKSSQAKKAIESLNGLRLQNKTIKVSLARPSSESIKGANLYICGLPKDMTQVELESLFGEFGNIITARILYDKRTGISRGIAFIRFDQRHEAEQAIKHLNGYRSSNSDAAITVKFANSPTVLKQENLNMILQQSNQIAKQMTDYNVMKQFFGGLTLPSGWRLAVQNLSPEMNESDLWQLFVPFGAVKSVKLSRDWRTNKSRNYAFVTMNNYEEAFAAVQTLNGVSDNAFI</sequence>
<dbReference type="SMART" id="SM00360">
    <property type="entry name" value="RRM"/>
    <property type="match status" value="3"/>
</dbReference>
<dbReference type="InterPro" id="IPR012677">
    <property type="entry name" value="Nucleotide-bd_a/b_plait_sf"/>
</dbReference>
<comment type="similarity">
    <text evidence="2">Belongs to the RRM elav family.</text>
</comment>
<dbReference type="PANTHER" id="PTHR10352">
    <property type="entry name" value="EUKARYOTIC TRANSLATION INITIATION FACTOR 3 SUBUNIT G"/>
    <property type="match status" value="1"/>
</dbReference>
<dbReference type="Pfam" id="PF00076">
    <property type="entry name" value="RRM_1"/>
    <property type="match status" value="3"/>
</dbReference>
<dbReference type="Proteomes" id="UP001626550">
    <property type="component" value="Unassembled WGS sequence"/>
</dbReference>
<dbReference type="InterPro" id="IPR000504">
    <property type="entry name" value="RRM_dom"/>
</dbReference>
<dbReference type="NCBIfam" id="TIGR01661">
    <property type="entry name" value="ELAV_HUD_SF"/>
    <property type="match status" value="1"/>
</dbReference>
<dbReference type="InterPro" id="IPR006548">
    <property type="entry name" value="ELAD_HU_SF"/>
</dbReference>
<dbReference type="AlphaFoldDB" id="A0ABD2PTF9"/>
<keyword evidence="3" id="KW-0677">Repeat</keyword>
<feature type="domain" description="RRM" evidence="7">
    <location>
        <begin position="117"/>
        <end position="197"/>
    </location>
</feature>
<dbReference type="EMBL" id="JBJKFK010002789">
    <property type="protein sequence ID" value="KAL3310624.1"/>
    <property type="molecule type" value="Genomic_DNA"/>
</dbReference>
<dbReference type="GO" id="GO:0003729">
    <property type="term" value="F:mRNA binding"/>
    <property type="evidence" value="ECO:0007669"/>
    <property type="project" value="UniProtKB-ARBA"/>
</dbReference>
<dbReference type="PRINTS" id="PR00961">
    <property type="entry name" value="HUDSXLRNA"/>
</dbReference>
<dbReference type="GO" id="GO:0005634">
    <property type="term" value="C:nucleus"/>
    <property type="evidence" value="ECO:0007669"/>
    <property type="project" value="UniProtKB-SubCell"/>
</dbReference>
<proteinExistence type="inferred from homology"/>
<dbReference type="GO" id="GO:0005737">
    <property type="term" value="C:cytoplasm"/>
    <property type="evidence" value="ECO:0007669"/>
    <property type="project" value="UniProtKB-ARBA"/>
</dbReference>
<dbReference type="Gene3D" id="3.30.70.330">
    <property type="match status" value="3"/>
</dbReference>
<evidence type="ECO:0000313" key="9">
    <source>
        <dbReference type="Proteomes" id="UP001626550"/>
    </source>
</evidence>
<accession>A0ABD2PTF9</accession>
<dbReference type="SUPFAM" id="SSF54928">
    <property type="entry name" value="RNA-binding domain, RBD"/>
    <property type="match status" value="2"/>
</dbReference>
<evidence type="ECO:0000256" key="1">
    <source>
        <dbReference type="ARBA" id="ARBA00004123"/>
    </source>
</evidence>
<gene>
    <name evidence="8" type="ORF">Ciccas_010811</name>
</gene>
<keyword evidence="5" id="KW-0539">Nucleus</keyword>
<reference evidence="8 9" key="1">
    <citation type="submission" date="2024-11" db="EMBL/GenBank/DDBJ databases">
        <title>Adaptive evolution of stress response genes in parasites aligns with host niche diversity.</title>
        <authorList>
            <person name="Hahn C."/>
            <person name="Resl P."/>
        </authorList>
    </citation>
    <scope>NUCLEOTIDE SEQUENCE [LARGE SCALE GENOMIC DNA]</scope>
    <source>
        <strain evidence="8">EGGRZ-B1_66</strain>
        <tissue evidence="8">Body</tissue>
    </source>
</reference>
<evidence type="ECO:0000256" key="3">
    <source>
        <dbReference type="ARBA" id="ARBA00022737"/>
    </source>
</evidence>
<dbReference type="GO" id="GO:0010629">
    <property type="term" value="P:negative regulation of gene expression"/>
    <property type="evidence" value="ECO:0007669"/>
    <property type="project" value="UniProtKB-ARBA"/>
</dbReference>
<evidence type="ECO:0000259" key="7">
    <source>
        <dbReference type="PROSITE" id="PS50102"/>
    </source>
</evidence>
<feature type="domain" description="RRM" evidence="7">
    <location>
        <begin position="239"/>
        <end position="309"/>
    </location>
</feature>
<dbReference type="InterPro" id="IPR035979">
    <property type="entry name" value="RBD_domain_sf"/>
</dbReference>
<keyword evidence="9" id="KW-1185">Reference proteome</keyword>
<evidence type="ECO:0000256" key="6">
    <source>
        <dbReference type="PROSITE-ProRule" id="PRU00176"/>
    </source>
</evidence>
<keyword evidence="4 6" id="KW-0694">RNA-binding</keyword>
<dbReference type="PROSITE" id="PS50102">
    <property type="entry name" value="RRM"/>
    <property type="match status" value="3"/>
</dbReference>
<dbReference type="GO" id="GO:0009967">
    <property type="term" value="P:positive regulation of signal transduction"/>
    <property type="evidence" value="ECO:0007669"/>
    <property type="project" value="UniProtKB-ARBA"/>
</dbReference>
<dbReference type="InterPro" id="IPR002343">
    <property type="entry name" value="Hud_Sxl_RNA"/>
</dbReference>
<dbReference type="FunFam" id="3.30.70.330:FF:000205">
    <property type="entry name" value="Sex lethal, isoform B"/>
    <property type="match status" value="1"/>
</dbReference>